<dbReference type="InterPro" id="IPR005119">
    <property type="entry name" value="LysR_subst-bd"/>
</dbReference>
<dbReference type="PANTHER" id="PTHR30537:SF5">
    <property type="entry name" value="HTH-TYPE TRANSCRIPTIONAL ACTIVATOR TTDR-RELATED"/>
    <property type="match status" value="1"/>
</dbReference>
<dbReference type="SUPFAM" id="SSF46785">
    <property type="entry name" value="Winged helix' DNA-binding domain"/>
    <property type="match status" value="1"/>
</dbReference>
<evidence type="ECO:0000313" key="7">
    <source>
        <dbReference type="Proteomes" id="UP001596091"/>
    </source>
</evidence>
<dbReference type="InterPro" id="IPR058163">
    <property type="entry name" value="LysR-type_TF_proteobact-type"/>
</dbReference>
<dbReference type="InterPro" id="IPR036388">
    <property type="entry name" value="WH-like_DNA-bd_sf"/>
</dbReference>
<evidence type="ECO:0000256" key="1">
    <source>
        <dbReference type="ARBA" id="ARBA00009437"/>
    </source>
</evidence>
<dbReference type="Gene3D" id="1.10.10.10">
    <property type="entry name" value="Winged helix-like DNA-binding domain superfamily/Winged helix DNA-binding domain"/>
    <property type="match status" value="1"/>
</dbReference>
<comment type="caution">
    <text evidence="6">The sequence shown here is derived from an EMBL/GenBank/DDBJ whole genome shotgun (WGS) entry which is preliminary data.</text>
</comment>
<keyword evidence="7" id="KW-1185">Reference proteome</keyword>
<sequence>MRFDEQTLSDASVFVAIVRCGSFANAARSLNLSQSASSRAVNRLEKRLGVRVLDRTTRSLSLTDEGRGLFERLEPLLHGFEDAFASVHEDRSRMRGRLRVKIHPTLAHVITGEQLRTFVERCPELAVELISSDKLGDLVGEGMDIALHVGELSSSRLIAKKLLDTRVITVAAPAYLRKHGKIVHPKDLLKKEHALIDYRNPETGRPFQWEFHRGRELVKIATPEKLVVSDIVTLHRICMAGWGIAQVLEVAVRPMLVSGAMVKILAEWGDEHFPIYAVYPSRNYVPPKLRVFLEFVSSVISEED</sequence>
<dbReference type="PROSITE" id="PS50931">
    <property type="entry name" value="HTH_LYSR"/>
    <property type="match status" value="1"/>
</dbReference>
<keyword evidence="3" id="KW-0238">DNA-binding</keyword>
<dbReference type="SUPFAM" id="SSF53850">
    <property type="entry name" value="Periplasmic binding protein-like II"/>
    <property type="match status" value="1"/>
</dbReference>
<proteinExistence type="inferred from homology"/>
<dbReference type="RefSeq" id="WP_263336764.1">
    <property type="nucleotide sequence ID" value="NZ_JAGSYH010000003.1"/>
</dbReference>
<gene>
    <name evidence="6" type="ORF">ACFPT7_11025</name>
</gene>
<dbReference type="Gene3D" id="3.40.190.290">
    <property type="match status" value="1"/>
</dbReference>
<organism evidence="6 7">
    <name type="scientific">Acidicapsa dinghuensis</name>
    <dbReference type="NCBI Taxonomy" id="2218256"/>
    <lineage>
        <taxon>Bacteria</taxon>
        <taxon>Pseudomonadati</taxon>
        <taxon>Acidobacteriota</taxon>
        <taxon>Terriglobia</taxon>
        <taxon>Terriglobales</taxon>
        <taxon>Acidobacteriaceae</taxon>
        <taxon>Acidicapsa</taxon>
    </lineage>
</organism>
<reference evidence="7" key="1">
    <citation type="journal article" date="2019" name="Int. J. Syst. Evol. Microbiol.">
        <title>The Global Catalogue of Microorganisms (GCM) 10K type strain sequencing project: providing services to taxonomists for standard genome sequencing and annotation.</title>
        <authorList>
            <consortium name="The Broad Institute Genomics Platform"/>
            <consortium name="The Broad Institute Genome Sequencing Center for Infectious Disease"/>
            <person name="Wu L."/>
            <person name="Ma J."/>
        </authorList>
    </citation>
    <scope>NUCLEOTIDE SEQUENCE [LARGE SCALE GENOMIC DNA]</scope>
    <source>
        <strain evidence="7">JCM 4087</strain>
    </source>
</reference>
<accession>A0ABW1EHW0</accession>
<dbReference type="InterPro" id="IPR036390">
    <property type="entry name" value="WH_DNA-bd_sf"/>
</dbReference>
<dbReference type="Pfam" id="PF00126">
    <property type="entry name" value="HTH_1"/>
    <property type="match status" value="1"/>
</dbReference>
<name>A0ABW1EHW0_9BACT</name>
<protein>
    <submittedName>
        <fullName evidence="6">LysR family transcriptional regulator</fullName>
    </submittedName>
</protein>
<dbReference type="Pfam" id="PF03466">
    <property type="entry name" value="LysR_substrate"/>
    <property type="match status" value="1"/>
</dbReference>
<dbReference type="Proteomes" id="UP001596091">
    <property type="component" value="Unassembled WGS sequence"/>
</dbReference>
<evidence type="ECO:0000256" key="2">
    <source>
        <dbReference type="ARBA" id="ARBA00023015"/>
    </source>
</evidence>
<dbReference type="EMBL" id="JBHSPH010000002">
    <property type="protein sequence ID" value="MFC5862825.1"/>
    <property type="molecule type" value="Genomic_DNA"/>
</dbReference>
<keyword evidence="4" id="KW-0804">Transcription</keyword>
<dbReference type="InterPro" id="IPR000847">
    <property type="entry name" value="LysR_HTH_N"/>
</dbReference>
<feature type="domain" description="HTH lysR-type" evidence="5">
    <location>
        <begin position="6"/>
        <end position="63"/>
    </location>
</feature>
<evidence type="ECO:0000259" key="5">
    <source>
        <dbReference type="PROSITE" id="PS50931"/>
    </source>
</evidence>
<comment type="similarity">
    <text evidence="1">Belongs to the LysR transcriptional regulatory family.</text>
</comment>
<dbReference type="PANTHER" id="PTHR30537">
    <property type="entry name" value="HTH-TYPE TRANSCRIPTIONAL REGULATOR"/>
    <property type="match status" value="1"/>
</dbReference>
<dbReference type="CDD" id="cd08422">
    <property type="entry name" value="PBP2_CrgA_like"/>
    <property type="match status" value="1"/>
</dbReference>
<dbReference type="PRINTS" id="PR00039">
    <property type="entry name" value="HTHLYSR"/>
</dbReference>
<keyword evidence="2" id="KW-0805">Transcription regulation</keyword>
<evidence type="ECO:0000256" key="4">
    <source>
        <dbReference type="ARBA" id="ARBA00023163"/>
    </source>
</evidence>
<evidence type="ECO:0000313" key="6">
    <source>
        <dbReference type="EMBL" id="MFC5862825.1"/>
    </source>
</evidence>
<evidence type="ECO:0000256" key="3">
    <source>
        <dbReference type="ARBA" id="ARBA00023125"/>
    </source>
</evidence>